<dbReference type="SUPFAM" id="SSF103473">
    <property type="entry name" value="MFS general substrate transporter"/>
    <property type="match status" value="1"/>
</dbReference>
<feature type="transmembrane region" description="Helical" evidence="7">
    <location>
        <begin position="321"/>
        <end position="342"/>
    </location>
</feature>
<keyword evidence="4" id="KW-0813">Transport</keyword>
<dbReference type="InterPro" id="IPR000109">
    <property type="entry name" value="POT_fam"/>
</dbReference>
<keyword evidence="5 7" id="KW-1133">Transmembrane helix</keyword>
<feature type="transmembrane region" description="Helical" evidence="7">
    <location>
        <begin position="7"/>
        <end position="27"/>
    </location>
</feature>
<accession>A0A8S1H4Y1</accession>
<evidence type="ECO:0000256" key="1">
    <source>
        <dbReference type="ARBA" id="ARBA00004141"/>
    </source>
</evidence>
<dbReference type="Pfam" id="PF00854">
    <property type="entry name" value="PTR2"/>
    <property type="match status" value="2"/>
</dbReference>
<gene>
    <name evidence="8" type="ORF">CAUJ_LOCUS5787</name>
</gene>
<evidence type="ECO:0000256" key="6">
    <source>
        <dbReference type="ARBA" id="ARBA00023136"/>
    </source>
</evidence>
<comment type="similarity">
    <text evidence="2">Belongs to the major facilitator superfamily. Proton-dependent oligopeptide transporter (POT/PTR) (TC 2.A.17) family.</text>
</comment>
<keyword evidence="4" id="KW-0653">Protein transport</keyword>
<dbReference type="AlphaFoldDB" id="A0A8S1H4Y1"/>
<comment type="subcellular location">
    <subcellularLocation>
        <location evidence="1">Membrane</location>
        <topology evidence="1">Multi-pass membrane protein</topology>
    </subcellularLocation>
</comment>
<keyword evidence="6 7" id="KW-0472">Membrane</keyword>
<keyword evidence="9" id="KW-1185">Reference proteome</keyword>
<feature type="transmembrane region" description="Helical" evidence="7">
    <location>
        <begin position="99"/>
        <end position="119"/>
    </location>
</feature>
<evidence type="ECO:0000256" key="2">
    <source>
        <dbReference type="ARBA" id="ARBA00005982"/>
    </source>
</evidence>
<comment type="caution">
    <text evidence="8">The sequence shown here is derived from an EMBL/GenBank/DDBJ whole genome shotgun (WGS) entry which is preliminary data.</text>
</comment>
<reference evidence="8" key="1">
    <citation type="submission" date="2020-10" db="EMBL/GenBank/DDBJ databases">
        <authorList>
            <person name="Kikuchi T."/>
        </authorList>
    </citation>
    <scope>NUCLEOTIDE SEQUENCE</scope>
    <source>
        <strain evidence="8">NKZ352</strain>
    </source>
</reference>
<feature type="transmembrane region" description="Helical" evidence="7">
    <location>
        <begin position="74"/>
        <end position="93"/>
    </location>
</feature>
<sequence length="630" mass="70615">MCLGIPLSSWLPLAMEAFMAYSYIGILSQFALYVKDVHQFTPTATRLATHVYIAILTSIPLFIAYLADNVYGQFRVVVFTALGSVFGYSFLYLGSREDLPYYSTIPFFVIGAILAAITMGTERSVTSIFAAQQIPKENQDYRPRVFSIFYIFCNVGATTTFFLLQLWKRSFSCYGRPYCYTTLFASYLGSSAIGALIFFVGLPFLQSKSDSTTTMMNYSKTGSFLDYAFPDYSRRYIFELWSMIKAIRVCAVVAIPFFAIYFQVFSSLVIQGEYLNRRFRSYVIPVDQQNVVIPIICIVAAFSRKFIFGSSDGFFNHHRQMAIGSILCLIAVIITAVIQIQIDMVDSLEHDETMVTVITHPESLTEDCEIVFSEDFSESVRRGHHHSLKSKKCDFEFTFTPYSEGHVVIIDRITEKNFTNFYESSFGIHKPAGHVVMLAMALEQGKMAEASLSPTGANELKKVVFREDIVIEHALPITSEPNFTITYSNGAKLTIDSTYAGGGLYVIDPTDLSLIEIIPGNTISFIFQLSAFLLILSAETMIIVAGQEFCYSQSSASMKTIMQSSWLLFSFAGNLINFILSPVSFEVTYIIAIILAAVSTILFIGMTRNYNYNSIDTLSRSDSQTSAEKL</sequence>
<feature type="transmembrane region" description="Helical" evidence="7">
    <location>
        <begin position="47"/>
        <end position="67"/>
    </location>
</feature>
<dbReference type="GO" id="GO:0016020">
    <property type="term" value="C:membrane"/>
    <property type="evidence" value="ECO:0007669"/>
    <property type="project" value="UniProtKB-SubCell"/>
</dbReference>
<feature type="transmembrane region" description="Helical" evidence="7">
    <location>
        <begin position="145"/>
        <end position="164"/>
    </location>
</feature>
<evidence type="ECO:0000256" key="5">
    <source>
        <dbReference type="ARBA" id="ARBA00022989"/>
    </source>
</evidence>
<feature type="transmembrane region" description="Helical" evidence="7">
    <location>
        <begin position="589"/>
        <end position="606"/>
    </location>
</feature>
<organism evidence="8 9">
    <name type="scientific">Caenorhabditis auriculariae</name>
    <dbReference type="NCBI Taxonomy" id="2777116"/>
    <lineage>
        <taxon>Eukaryota</taxon>
        <taxon>Metazoa</taxon>
        <taxon>Ecdysozoa</taxon>
        <taxon>Nematoda</taxon>
        <taxon>Chromadorea</taxon>
        <taxon>Rhabditida</taxon>
        <taxon>Rhabditina</taxon>
        <taxon>Rhabditomorpha</taxon>
        <taxon>Rhabditoidea</taxon>
        <taxon>Rhabditidae</taxon>
        <taxon>Peloderinae</taxon>
        <taxon>Caenorhabditis</taxon>
    </lineage>
</organism>
<keyword evidence="3 7" id="KW-0812">Transmembrane</keyword>
<evidence type="ECO:0000313" key="9">
    <source>
        <dbReference type="Proteomes" id="UP000835052"/>
    </source>
</evidence>
<evidence type="ECO:0000313" key="8">
    <source>
        <dbReference type="EMBL" id="CAD6189868.1"/>
    </source>
</evidence>
<dbReference type="InterPro" id="IPR036259">
    <property type="entry name" value="MFS_trans_sf"/>
</dbReference>
<dbReference type="EMBL" id="CAJGYM010000012">
    <property type="protein sequence ID" value="CAD6189868.1"/>
    <property type="molecule type" value="Genomic_DNA"/>
</dbReference>
<dbReference type="Gene3D" id="1.20.1250.20">
    <property type="entry name" value="MFS general substrate transporter like domains"/>
    <property type="match status" value="3"/>
</dbReference>
<feature type="transmembrane region" description="Helical" evidence="7">
    <location>
        <begin position="525"/>
        <end position="545"/>
    </location>
</feature>
<proteinExistence type="inferred from homology"/>
<dbReference type="GO" id="GO:0022857">
    <property type="term" value="F:transmembrane transporter activity"/>
    <property type="evidence" value="ECO:0007669"/>
    <property type="project" value="InterPro"/>
</dbReference>
<protein>
    <submittedName>
        <fullName evidence="8">Uncharacterized protein</fullName>
    </submittedName>
</protein>
<name>A0A8S1H4Y1_9PELO</name>
<dbReference type="OrthoDB" id="8904098at2759"/>
<dbReference type="GO" id="GO:0015833">
    <property type="term" value="P:peptide transport"/>
    <property type="evidence" value="ECO:0007669"/>
    <property type="project" value="UniProtKB-KW"/>
</dbReference>
<dbReference type="PANTHER" id="PTHR11654">
    <property type="entry name" value="OLIGOPEPTIDE TRANSPORTER-RELATED"/>
    <property type="match status" value="1"/>
</dbReference>
<evidence type="ECO:0000256" key="4">
    <source>
        <dbReference type="ARBA" id="ARBA00022856"/>
    </source>
</evidence>
<dbReference type="Proteomes" id="UP000835052">
    <property type="component" value="Unassembled WGS sequence"/>
</dbReference>
<feature type="transmembrane region" description="Helical" evidence="7">
    <location>
        <begin position="184"/>
        <end position="205"/>
    </location>
</feature>
<feature type="transmembrane region" description="Helical" evidence="7">
    <location>
        <begin position="566"/>
        <end position="583"/>
    </location>
</feature>
<feature type="transmembrane region" description="Helical" evidence="7">
    <location>
        <begin position="249"/>
        <end position="271"/>
    </location>
</feature>
<keyword evidence="4" id="KW-0571">Peptide transport</keyword>
<evidence type="ECO:0000256" key="7">
    <source>
        <dbReference type="SAM" id="Phobius"/>
    </source>
</evidence>
<evidence type="ECO:0000256" key="3">
    <source>
        <dbReference type="ARBA" id="ARBA00022692"/>
    </source>
</evidence>
<feature type="transmembrane region" description="Helical" evidence="7">
    <location>
        <begin position="291"/>
        <end position="309"/>
    </location>
</feature>